<dbReference type="InterPro" id="IPR013249">
    <property type="entry name" value="RNA_pol_sigma70_r4_t2"/>
</dbReference>
<reference evidence="8" key="1">
    <citation type="submission" date="2016-10" db="EMBL/GenBank/DDBJ databases">
        <authorList>
            <person name="Varghese N."/>
            <person name="Submissions S."/>
        </authorList>
    </citation>
    <scope>NUCLEOTIDE SEQUENCE [LARGE SCALE GENOMIC DNA]</scope>
    <source>
        <strain evidence="8">CBMB127</strain>
    </source>
</reference>
<dbReference type="Gene3D" id="1.10.10.10">
    <property type="entry name" value="Winged helix-like DNA-binding domain superfamily/Winged helix DNA-binding domain"/>
    <property type="match status" value="1"/>
</dbReference>
<name>A0A1G9BP35_9PROT</name>
<feature type="domain" description="RNA polymerase sigma-70 region 2" evidence="5">
    <location>
        <begin position="15"/>
        <end position="80"/>
    </location>
</feature>
<evidence type="ECO:0000256" key="1">
    <source>
        <dbReference type="ARBA" id="ARBA00010641"/>
    </source>
</evidence>
<organism evidence="7 8">
    <name type="scientific">Methylophilus rhizosphaerae</name>
    <dbReference type="NCBI Taxonomy" id="492660"/>
    <lineage>
        <taxon>Bacteria</taxon>
        <taxon>Pseudomonadati</taxon>
        <taxon>Pseudomonadota</taxon>
        <taxon>Betaproteobacteria</taxon>
        <taxon>Nitrosomonadales</taxon>
        <taxon>Methylophilaceae</taxon>
        <taxon>Methylophilus</taxon>
    </lineage>
</organism>
<dbReference type="EMBL" id="FNFX01000002">
    <property type="protein sequence ID" value="SDK41020.1"/>
    <property type="molecule type" value="Genomic_DNA"/>
</dbReference>
<dbReference type="CDD" id="cd06171">
    <property type="entry name" value="Sigma70_r4"/>
    <property type="match status" value="1"/>
</dbReference>
<dbReference type="GO" id="GO:0006352">
    <property type="term" value="P:DNA-templated transcription initiation"/>
    <property type="evidence" value="ECO:0007669"/>
    <property type="project" value="InterPro"/>
</dbReference>
<dbReference type="GO" id="GO:0003677">
    <property type="term" value="F:DNA binding"/>
    <property type="evidence" value="ECO:0007669"/>
    <property type="project" value="InterPro"/>
</dbReference>
<dbReference type="RefSeq" id="WP_091471280.1">
    <property type="nucleotide sequence ID" value="NZ_FNFX01000002.1"/>
</dbReference>
<dbReference type="Pfam" id="PF08281">
    <property type="entry name" value="Sigma70_r4_2"/>
    <property type="match status" value="1"/>
</dbReference>
<dbReference type="InterPro" id="IPR013324">
    <property type="entry name" value="RNA_pol_sigma_r3/r4-like"/>
</dbReference>
<dbReference type="SUPFAM" id="SSF88946">
    <property type="entry name" value="Sigma2 domain of RNA polymerase sigma factors"/>
    <property type="match status" value="1"/>
</dbReference>
<dbReference type="InterPro" id="IPR014284">
    <property type="entry name" value="RNA_pol_sigma-70_dom"/>
</dbReference>
<dbReference type="InterPro" id="IPR039425">
    <property type="entry name" value="RNA_pol_sigma-70-like"/>
</dbReference>
<evidence type="ECO:0000259" key="5">
    <source>
        <dbReference type="Pfam" id="PF04542"/>
    </source>
</evidence>
<comment type="similarity">
    <text evidence="1">Belongs to the sigma-70 factor family. ECF subfamily.</text>
</comment>
<dbReference type="Proteomes" id="UP000198629">
    <property type="component" value="Unassembled WGS sequence"/>
</dbReference>
<dbReference type="SUPFAM" id="SSF88659">
    <property type="entry name" value="Sigma3 and sigma4 domains of RNA polymerase sigma factors"/>
    <property type="match status" value="1"/>
</dbReference>
<dbReference type="Gene3D" id="1.10.1740.10">
    <property type="match status" value="1"/>
</dbReference>
<keyword evidence="3" id="KW-0731">Sigma factor</keyword>
<dbReference type="AlphaFoldDB" id="A0A1G9BP35"/>
<dbReference type="Pfam" id="PF04542">
    <property type="entry name" value="Sigma70_r2"/>
    <property type="match status" value="1"/>
</dbReference>
<dbReference type="GO" id="GO:0016987">
    <property type="term" value="F:sigma factor activity"/>
    <property type="evidence" value="ECO:0007669"/>
    <property type="project" value="UniProtKB-KW"/>
</dbReference>
<keyword evidence="4" id="KW-0804">Transcription</keyword>
<dbReference type="STRING" id="492660.SAMN05192566_1264"/>
<evidence type="ECO:0000256" key="3">
    <source>
        <dbReference type="ARBA" id="ARBA00023082"/>
    </source>
</evidence>
<dbReference type="OrthoDB" id="8536462at2"/>
<evidence type="ECO:0000313" key="8">
    <source>
        <dbReference type="Proteomes" id="UP000198629"/>
    </source>
</evidence>
<evidence type="ECO:0000259" key="6">
    <source>
        <dbReference type="Pfam" id="PF08281"/>
    </source>
</evidence>
<dbReference type="PANTHER" id="PTHR43133">
    <property type="entry name" value="RNA POLYMERASE ECF-TYPE SIGMA FACTO"/>
    <property type="match status" value="1"/>
</dbReference>
<gene>
    <name evidence="7" type="ORF">SAMN05192566_1264</name>
</gene>
<evidence type="ECO:0000256" key="2">
    <source>
        <dbReference type="ARBA" id="ARBA00023015"/>
    </source>
</evidence>
<keyword evidence="8" id="KW-1185">Reference proteome</keyword>
<accession>A0A1G9BP35</accession>
<dbReference type="PANTHER" id="PTHR43133:SF63">
    <property type="entry name" value="RNA POLYMERASE SIGMA FACTOR FECI-RELATED"/>
    <property type="match status" value="1"/>
</dbReference>
<evidence type="ECO:0000313" key="7">
    <source>
        <dbReference type="EMBL" id="SDK41020.1"/>
    </source>
</evidence>
<dbReference type="InterPro" id="IPR036388">
    <property type="entry name" value="WH-like_DNA-bd_sf"/>
</dbReference>
<dbReference type="InterPro" id="IPR007627">
    <property type="entry name" value="RNA_pol_sigma70_r2"/>
</dbReference>
<proteinExistence type="inferred from homology"/>
<feature type="domain" description="RNA polymerase sigma factor 70 region 4 type 2" evidence="6">
    <location>
        <begin position="111"/>
        <end position="163"/>
    </location>
</feature>
<sequence length="166" mass="19419">MALLNVRWQQLHEVYRQHHDWLQGWLRKKTGNTWDAADIAHDTFVRVMHKDKLAQLGSEPRALLVHIAKGLVIDHWRHQQVERAYQETLVLLPADAWPSAEEQHLILEALRQIDRLLQNMPAQTRAIFLLAQLEGLTYQQIAEQLGISLITVKRHMRKAYLECLSL</sequence>
<keyword evidence="2" id="KW-0805">Transcription regulation</keyword>
<evidence type="ECO:0000256" key="4">
    <source>
        <dbReference type="ARBA" id="ARBA00023163"/>
    </source>
</evidence>
<protein>
    <submittedName>
        <fullName evidence="7">RNA polymerase sigma-70 factor, ECF subfamily</fullName>
    </submittedName>
</protein>
<dbReference type="InterPro" id="IPR013325">
    <property type="entry name" value="RNA_pol_sigma_r2"/>
</dbReference>
<dbReference type="NCBIfam" id="TIGR02937">
    <property type="entry name" value="sigma70-ECF"/>
    <property type="match status" value="1"/>
</dbReference>